<dbReference type="RefSeq" id="WP_179649601.1">
    <property type="nucleotide sequence ID" value="NZ_JACBZM010000001.1"/>
</dbReference>
<dbReference type="SUPFAM" id="SSF51735">
    <property type="entry name" value="NAD(P)-binding Rossmann-fold domains"/>
    <property type="match status" value="1"/>
</dbReference>
<comment type="caution">
    <text evidence="2">The sequence shown here is derived from an EMBL/GenBank/DDBJ whole genome shotgun (WGS) entry which is preliminary data.</text>
</comment>
<evidence type="ECO:0000313" key="2">
    <source>
        <dbReference type="EMBL" id="NYI45872.1"/>
    </source>
</evidence>
<feature type="domain" description="NAD(P)-binding" evidence="1">
    <location>
        <begin position="35"/>
        <end position="171"/>
    </location>
</feature>
<dbReference type="Proteomes" id="UP000562045">
    <property type="component" value="Unassembled WGS sequence"/>
</dbReference>
<sequence>MRIVIFGAGLIGSQLAAYLDGQGHDVVALGREAGIDTTTGEGVAEAVAGAEVVVDLTNSPSWADDDVLAFFRDSTAHLVAAGAAAGVRHHVILSIVGLDRLTDAGYMRGKLAQEEGVRAGDVPFTIVRSTQFFEFVPGIADASTTGDTVRATPGKLQPIASADVVARLAEVVTGAPAGGVVEIAGPEVLGIDELVRRLFAATGDPRTVVTDPAAGYFGAALDDTALVATPGAGAWIAPTSYDDWLATRPVPAN</sequence>
<reference evidence="2 3" key="1">
    <citation type="submission" date="2020-07" db="EMBL/GenBank/DDBJ databases">
        <title>Sequencing the genomes of 1000 actinobacteria strains.</title>
        <authorList>
            <person name="Klenk H.-P."/>
        </authorList>
    </citation>
    <scope>NUCLEOTIDE SEQUENCE [LARGE SCALE GENOMIC DNA]</scope>
    <source>
        <strain evidence="2 3">DSM 15131</strain>
    </source>
</reference>
<dbReference type="InterPro" id="IPR036291">
    <property type="entry name" value="NAD(P)-bd_dom_sf"/>
</dbReference>
<dbReference type="EMBL" id="JACBZM010000001">
    <property type="protein sequence ID" value="NYI45872.1"/>
    <property type="molecule type" value="Genomic_DNA"/>
</dbReference>
<gene>
    <name evidence="2" type="ORF">BJ993_002952</name>
</gene>
<dbReference type="AlphaFoldDB" id="A0A7Z0CPJ7"/>
<protein>
    <submittedName>
        <fullName evidence="2">Uncharacterized protein YbjT (DUF2867 family)</fullName>
    </submittedName>
</protein>
<proteinExistence type="predicted"/>
<evidence type="ECO:0000259" key="1">
    <source>
        <dbReference type="Pfam" id="PF13460"/>
    </source>
</evidence>
<evidence type="ECO:0000313" key="3">
    <source>
        <dbReference type="Proteomes" id="UP000562045"/>
    </source>
</evidence>
<dbReference type="Gene3D" id="3.40.50.720">
    <property type="entry name" value="NAD(P)-binding Rossmann-like Domain"/>
    <property type="match status" value="1"/>
</dbReference>
<organism evidence="2 3">
    <name type="scientific">Nocardioides aromaticivorans</name>
    <dbReference type="NCBI Taxonomy" id="200618"/>
    <lineage>
        <taxon>Bacteria</taxon>
        <taxon>Bacillati</taxon>
        <taxon>Actinomycetota</taxon>
        <taxon>Actinomycetes</taxon>
        <taxon>Propionibacteriales</taxon>
        <taxon>Nocardioidaceae</taxon>
        <taxon>Nocardioides</taxon>
    </lineage>
</organism>
<dbReference type="InterPro" id="IPR016040">
    <property type="entry name" value="NAD(P)-bd_dom"/>
</dbReference>
<accession>A0A7Z0CPJ7</accession>
<dbReference type="Pfam" id="PF13460">
    <property type="entry name" value="NAD_binding_10"/>
    <property type="match status" value="1"/>
</dbReference>
<name>A0A7Z0CPJ7_9ACTN</name>